<proteinExistence type="predicted"/>
<sequence>MSDPEQVFEKYAFFSTRKVREVWGNVLGNLLTLSVDEITITYSDRPDEFFNHINDRTRKILLNHPDPEKIESLQGVFTDGGVFELRGGVLTITIPSDQYNFELVDNMKRFLSPVFPTCVFQNPYIWGVDLYEDYSRELFFESRVFTARSQHLEEPEIDIFRRDDGIIYKFRFFTREEMTMDEGFRLLAPLFMALGESLRKRMLEGLEVLHLYCTDKPAFRRLEPRTKIGRDIKAILSDRR</sequence>
<evidence type="ECO:0000313" key="1">
    <source>
        <dbReference type="EMBL" id="RCK81530.1"/>
    </source>
</evidence>
<dbReference type="AlphaFoldDB" id="A0A367ZU12"/>
<dbReference type="Proteomes" id="UP000252355">
    <property type="component" value="Unassembled WGS sequence"/>
</dbReference>
<accession>A0A367ZU12</accession>
<protein>
    <submittedName>
        <fullName evidence="1">Uncharacterized protein</fullName>
    </submittedName>
</protein>
<dbReference type="EMBL" id="QOQW01000001">
    <property type="protein sequence ID" value="RCK81530.1"/>
    <property type="molecule type" value="Genomic_DNA"/>
</dbReference>
<comment type="caution">
    <text evidence="1">The sequence shown here is derived from an EMBL/GenBank/DDBJ whole genome shotgun (WGS) entry which is preliminary data.</text>
</comment>
<gene>
    <name evidence="1" type="ORF">OZSIB_0664</name>
</gene>
<reference evidence="1 2" key="1">
    <citation type="submission" date="2018-05" db="EMBL/GenBank/DDBJ databases">
        <title>A metagenomic window into the 2 km-deep terrestrial subsurface aquifer revealed taxonomically and functionally diverse microbial community comprising novel uncultured bacterial lineages.</title>
        <authorList>
            <person name="Kadnikov V.V."/>
            <person name="Mardanov A.V."/>
            <person name="Beletsky A.V."/>
            <person name="Banks D."/>
            <person name="Pimenov N.V."/>
            <person name="Frank Y.A."/>
            <person name="Karnachuk O.V."/>
            <person name="Ravin N.V."/>
        </authorList>
    </citation>
    <scope>NUCLEOTIDE SEQUENCE [LARGE SCALE GENOMIC DNA]</scope>
    <source>
        <strain evidence="1">BY5</strain>
    </source>
</reference>
<organism evidence="1 2">
    <name type="scientific">Candidatus Ozemobacter sibiricus</name>
    <dbReference type="NCBI Taxonomy" id="2268124"/>
    <lineage>
        <taxon>Bacteria</taxon>
        <taxon>Candidatus Ozemobacteria</taxon>
        <taxon>Candidatus Ozemobacterales</taxon>
        <taxon>Candidatus Ozemobacteraceae</taxon>
        <taxon>Candidatus Ozemobacter</taxon>
    </lineage>
</organism>
<evidence type="ECO:0000313" key="2">
    <source>
        <dbReference type="Proteomes" id="UP000252355"/>
    </source>
</evidence>
<name>A0A367ZU12_9BACT</name>